<evidence type="ECO:0000256" key="10">
    <source>
        <dbReference type="RuleBase" id="RU367009"/>
    </source>
</evidence>
<evidence type="ECO:0000256" key="5">
    <source>
        <dbReference type="ARBA" id="ARBA00012272"/>
    </source>
</evidence>
<comment type="cofactor">
    <cofactor evidence="2 10">
        <name>Ca(2+)</name>
        <dbReference type="ChEBI" id="CHEBI:29108"/>
    </cofactor>
</comment>
<protein>
    <recommendedName>
        <fullName evidence="5 10">Pectate lyase</fullName>
        <ecNumber evidence="5 10">4.2.2.2</ecNumber>
    </recommendedName>
</protein>
<dbReference type="EC" id="4.2.2.2" evidence="5 10"/>
<name>A0A1I2AD96_9ACTN</name>
<dbReference type="Pfam" id="PF03211">
    <property type="entry name" value="Pectate_lyase"/>
    <property type="match status" value="1"/>
</dbReference>
<dbReference type="GO" id="GO:0030570">
    <property type="term" value="F:pectate lyase activity"/>
    <property type="evidence" value="ECO:0007669"/>
    <property type="project" value="UniProtKB-UniRule"/>
</dbReference>
<dbReference type="InterPro" id="IPR011050">
    <property type="entry name" value="Pectin_lyase_fold/virulence"/>
</dbReference>
<comment type="similarity">
    <text evidence="4 10">Belongs to the polysaccharide lyase 3 family.</text>
</comment>
<keyword evidence="9 10" id="KW-0456">Lyase</keyword>
<evidence type="ECO:0000256" key="8">
    <source>
        <dbReference type="ARBA" id="ARBA00022837"/>
    </source>
</evidence>
<feature type="transmembrane region" description="Helical" evidence="12">
    <location>
        <begin position="86"/>
        <end position="106"/>
    </location>
</feature>
<evidence type="ECO:0000313" key="14">
    <source>
        <dbReference type="Proteomes" id="UP000198716"/>
    </source>
</evidence>
<sequence length="342" mass="36144">MTVLCETRRSESTDALREKTHGIATSHQPGEMRRSGTTPLDRLAQSTGKNSRLVLLMTHRNFEENVFPAGKGEPLLPRISSRARKGLYSAALSALTVLGMAVAAPVGHAENPATGAVPIPEARGEQAVDSTITVEGTMDGELTRYYGKGDLGGGGQAEDQPPVFELEDGATLRNVIIGAPASDGIHCLGSCTLRNVWWEDVGEDAATLAAGSPSDLMVIDGGGARAAEDKVFQHNGPGTMLINDFRVEDFGTLYLSCGNCTAQYERHAIINDVTATAPGGKLTGVNVNYGDSVALSDITVVGDSEMDICVSYEGNETGAEPERIGSGPSKNCRYAPWDIDFE</sequence>
<comment type="subcellular location">
    <subcellularLocation>
        <location evidence="3 10">Secreted</location>
    </subcellularLocation>
</comment>
<dbReference type="GO" id="GO:0005576">
    <property type="term" value="C:extracellular region"/>
    <property type="evidence" value="ECO:0007669"/>
    <property type="project" value="UniProtKB-SubCell"/>
</dbReference>
<evidence type="ECO:0000256" key="3">
    <source>
        <dbReference type="ARBA" id="ARBA00004613"/>
    </source>
</evidence>
<organism evidence="13 14">
    <name type="scientific">Actinopolyspora alba</name>
    <dbReference type="NCBI Taxonomy" id="673379"/>
    <lineage>
        <taxon>Bacteria</taxon>
        <taxon>Bacillati</taxon>
        <taxon>Actinomycetota</taxon>
        <taxon>Actinomycetes</taxon>
        <taxon>Actinopolysporales</taxon>
        <taxon>Actinopolysporaceae</taxon>
        <taxon>Actinopolyspora</taxon>
        <taxon>Actinopolyspora alba group</taxon>
    </lineage>
</organism>
<evidence type="ECO:0000256" key="2">
    <source>
        <dbReference type="ARBA" id="ARBA00001913"/>
    </source>
</evidence>
<keyword evidence="8 10" id="KW-0106">Calcium</keyword>
<evidence type="ECO:0000313" key="13">
    <source>
        <dbReference type="EMBL" id="SFE41518.1"/>
    </source>
</evidence>
<dbReference type="Proteomes" id="UP000198716">
    <property type="component" value="Unassembled WGS sequence"/>
</dbReference>
<dbReference type="EMBL" id="FOMZ01000013">
    <property type="protein sequence ID" value="SFE41518.1"/>
    <property type="molecule type" value="Genomic_DNA"/>
</dbReference>
<dbReference type="InterPro" id="IPR004898">
    <property type="entry name" value="Pectate_lyase_PlyH/PlyE-like"/>
</dbReference>
<dbReference type="PANTHER" id="PTHR33407">
    <property type="entry name" value="PECTATE LYASE F-RELATED"/>
    <property type="match status" value="1"/>
</dbReference>
<evidence type="ECO:0000256" key="4">
    <source>
        <dbReference type="ARBA" id="ARBA00006463"/>
    </source>
</evidence>
<dbReference type="PANTHER" id="PTHR33407:SF9">
    <property type="entry name" value="PECTATE LYASE F-RELATED"/>
    <property type="match status" value="1"/>
</dbReference>
<proteinExistence type="inferred from homology"/>
<keyword evidence="7" id="KW-0732">Signal</keyword>
<gene>
    <name evidence="13" type="ORF">SAMN04487819_11333</name>
</gene>
<evidence type="ECO:0000256" key="1">
    <source>
        <dbReference type="ARBA" id="ARBA00000695"/>
    </source>
</evidence>
<feature type="region of interest" description="Disordered" evidence="11">
    <location>
        <begin position="1"/>
        <end position="43"/>
    </location>
</feature>
<dbReference type="Gene3D" id="2.160.20.10">
    <property type="entry name" value="Single-stranded right-handed beta-helix, Pectin lyase-like"/>
    <property type="match status" value="1"/>
</dbReference>
<keyword evidence="6 10" id="KW-0964">Secreted</keyword>
<keyword evidence="12" id="KW-1133">Transmembrane helix</keyword>
<dbReference type="GO" id="GO:0045490">
    <property type="term" value="P:pectin catabolic process"/>
    <property type="evidence" value="ECO:0007669"/>
    <property type="project" value="TreeGrafter"/>
</dbReference>
<evidence type="ECO:0000256" key="9">
    <source>
        <dbReference type="ARBA" id="ARBA00023239"/>
    </source>
</evidence>
<dbReference type="InterPro" id="IPR012334">
    <property type="entry name" value="Pectin_lyas_fold"/>
</dbReference>
<keyword evidence="14" id="KW-1185">Reference proteome</keyword>
<comment type="catalytic activity">
    <reaction evidence="1 10">
        <text>Eliminative cleavage of (1-&gt;4)-alpha-D-galacturonan to give oligosaccharides with 4-deoxy-alpha-D-galact-4-enuronosyl groups at their non-reducing ends.</text>
        <dbReference type="EC" id="4.2.2.2"/>
    </reaction>
</comment>
<dbReference type="AlphaFoldDB" id="A0A1I2AD96"/>
<keyword evidence="12" id="KW-0812">Transmembrane</keyword>
<accession>A0A1I2AD96</accession>
<reference evidence="14" key="1">
    <citation type="submission" date="2016-10" db="EMBL/GenBank/DDBJ databases">
        <authorList>
            <person name="Varghese N."/>
            <person name="Submissions S."/>
        </authorList>
    </citation>
    <scope>NUCLEOTIDE SEQUENCE [LARGE SCALE GENOMIC DNA]</scope>
    <source>
        <strain evidence="14">DSM 45004</strain>
    </source>
</reference>
<evidence type="ECO:0000256" key="7">
    <source>
        <dbReference type="ARBA" id="ARBA00022729"/>
    </source>
</evidence>
<evidence type="ECO:0000256" key="11">
    <source>
        <dbReference type="SAM" id="MobiDB-lite"/>
    </source>
</evidence>
<keyword evidence="12" id="KW-0472">Membrane</keyword>
<evidence type="ECO:0000256" key="6">
    <source>
        <dbReference type="ARBA" id="ARBA00022525"/>
    </source>
</evidence>
<comment type="function">
    <text evidence="10">Catalyzes the depolymerization of both polygalacturonate and pectins of methyl esterification degree from 22 to 89%, with an endo mode of action. In contrast to the majority of pectate lyases, displays high activity on highly methylated pectins.</text>
</comment>
<evidence type="ECO:0000256" key="12">
    <source>
        <dbReference type="SAM" id="Phobius"/>
    </source>
</evidence>
<dbReference type="SUPFAM" id="SSF51126">
    <property type="entry name" value="Pectin lyase-like"/>
    <property type="match status" value="1"/>
</dbReference>
<feature type="compositionally biased region" description="Basic and acidic residues" evidence="11">
    <location>
        <begin position="1"/>
        <end position="21"/>
    </location>
</feature>